<comment type="caution">
    <text evidence="1">The sequence shown here is derived from an EMBL/GenBank/DDBJ whole genome shotgun (WGS) entry which is preliminary data.</text>
</comment>
<sequence>MSDLWKEPTWTRDPYLDSMRGLIVTSSIIIFQREANRFPMTLRRTSPYIDEHGRLMMAVEKENCSSSTTSRANPYVDEHGTLTTVIEMPPLGDKYKRRQEILWDPGSEAKAACLLIDRAPTMKHDVWVVVKQQLEALESAQALESAVALYMEVLLASMCSLAGVAARGCDPIEAVGELHYSLSDDMALLRSIHQRLRMLSGAPDTRSAEKLHMHPEASIQEQLDQFEKTWTTIVEQLSPGRLANEMAFYAHRMRDLVDEDKRYAFEEDTFEGDEQWVEQMAISGLRRHQLFHPMNVLLMEMVEGHIPV</sequence>
<dbReference type="GeneID" id="300581699"/>
<proteinExistence type="predicted"/>
<evidence type="ECO:0000313" key="1">
    <source>
        <dbReference type="EMBL" id="TFA98032.1"/>
    </source>
</evidence>
<dbReference type="Proteomes" id="UP001642720">
    <property type="component" value="Unassembled WGS sequence"/>
</dbReference>
<protein>
    <submittedName>
        <fullName evidence="1">Uncharacterized protein</fullName>
    </submittedName>
</protein>
<reference evidence="1 2" key="1">
    <citation type="submission" date="2018-01" db="EMBL/GenBank/DDBJ databases">
        <title>Genome characterization of the sugarcane-associated fungus Trichoderma ghanense CCMA-1212 and their application in lignocelulose bioconversion.</title>
        <authorList>
            <person name="Steindorff A.S."/>
            <person name="Mendes T.D."/>
            <person name="Vilela E.S.D."/>
            <person name="Rodrigues D.S."/>
            <person name="Formighieri E.F."/>
            <person name="Melo I.S."/>
            <person name="Favaro L.C.L."/>
        </authorList>
    </citation>
    <scope>NUCLEOTIDE SEQUENCE [LARGE SCALE GENOMIC DNA]</scope>
    <source>
        <strain evidence="1 2">CCMA-1212</strain>
    </source>
</reference>
<keyword evidence="2" id="KW-1185">Reference proteome</keyword>
<gene>
    <name evidence="1" type="ORF">CCMA1212_010197</name>
</gene>
<organism evidence="1 2">
    <name type="scientific">Trichoderma ghanense</name>
    <dbReference type="NCBI Taxonomy" id="65468"/>
    <lineage>
        <taxon>Eukaryota</taxon>
        <taxon>Fungi</taxon>
        <taxon>Dikarya</taxon>
        <taxon>Ascomycota</taxon>
        <taxon>Pezizomycotina</taxon>
        <taxon>Sordariomycetes</taxon>
        <taxon>Hypocreomycetidae</taxon>
        <taxon>Hypocreales</taxon>
        <taxon>Hypocreaceae</taxon>
        <taxon>Trichoderma</taxon>
    </lineage>
</organism>
<dbReference type="EMBL" id="PPTA01000024">
    <property type="protein sequence ID" value="TFA98032.1"/>
    <property type="molecule type" value="Genomic_DNA"/>
</dbReference>
<accession>A0ABY2GSY6</accession>
<dbReference type="RefSeq" id="XP_073554234.1">
    <property type="nucleotide sequence ID" value="XM_073707249.1"/>
</dbReference>
<evidence type="ECO:0000313" key="2">
    <source>
        <dbReference type="Proteomes" id="UP001642720"/>
    </source>
</evidence>
<name>A0ABY2GSY6_9HYPO</name>